<name>A0ABV9JIN0_9LACT</name>
<sequence>MKTWKKVALGGASVMAIATLAACGNSASSSKNSSTNFKGQTLKIGTWAGSPQETTAMKKQIKNFEKKTGAKVVNKVYTNINQQLPADFSAHTAPDVFYVDSSMFPFYNKEGVLQPLKSSDGYKFSDFYKTQLDAFKSGSKVYGIPKDMSTLAYLVNLDMLKKSGVSQSDIPTSYEGLVKWLPGIQAKLDAAYGKGKVSAFGYDQDLARLFPIVSASNPSFIKDKGNGNSNLSSSKTLSNLDILTQLTKTGATATPQSIGSSNDGEAFGTGKVLMIDDGNWDYQTLQQQYKMEPGKNFAILPMFTYNGKKETMSYTVGWAESKQSKEQSLANKWIQYVTGKAGMTIDADNTGVLPTRSDLKAKVINGDKQLEVFANEVGYATPWQYGTSLVDVQTSFNNFLPSALSGKTSLSSAMKKADAQANTAIKNGN</sequence>
<comment type="similarity">
    <text evidence="1">Belongs to the bacterial solute-binding protein 1 family.</text>
</comment>
<reference evidence="6" key="1">
    <citation type="journal article" date="2019" name="Int. J. Syst. Evol. Microbiol.">
        <title>The Global Catalogue of Microorganisms (GCM) 10K type strain sequencing project: providing services to taxonomists for standard genome sequencing and annotation.</title>
        <authorList>
            <consortium name="The Broad Institute Genomics Platform"/>
            <consortium name="The Broad Institute Genome Sequencing Center for Infectious Disease"/>
            <person name="Wu L."/>
            <person name="Ma J."/>
        </authorList>
    </citation>
    <scope>NUCLEOTIDE SEQUENCE [LARGE SCALE GENOMIC DNA]</scope>
    <source>
        <strain evidence="6">CCUG 63287</strain>
    </source>
</reference>
<gene>
    <name evidence="5" type="ORF">ACFO26_10120</name>
</gene>
<evidence type="ECO:0000313" key="6">
    <source>
        <dbReference type="Proteomes" id="UP001595987"/>
    </source>
</evidence>
<keyword evidence="6" id="KW-1185">Reference proteome</keyword>
<dbReference type="EMBL" id="JBHSGD010000008">
    <property type="protein sequence ID" value="MFC4653260.1"/>
    <property type="molecule type" value="Genomic_DNA"/>
</dbReference>
<keyword evidence="3 4" id="KW-0732">Signal</keyword>
<comment type="caution">
    <text evidence="5">The sequence shown here is derived from an EMBL/GenBank/DDBJ whole genome shotgun (WGS) entry which is preliminary data.</text>
</comment>
<dbReference type="PANTHER" id="PTHR30061">
    <property type="entry name" value="MALTOSE-BINDING PERIPLASMIC PROTEIN"/>
    <property type="match status" value="1"/>
</dbReference>
<evidence type="ECO:0000256" key="4">
    <source>
        <dbReference type="SAM" id="SignalP"/>
    </source>
</evidence>
<evidence type="ECO:0000256" key="3">
    <source>
        <dbReference type="ARBA" id="ARBA00022729"/>
    </source>
</evidence>
<dbReference type="Gene3D" id="3.40.190.10">
    <property type="entry name" value="Periplasmic binding protein-like II"/>
    <property type="match status" value="1"/>
</dbReference>
<protein>
    <submittedName>
        <fullName evidence="5">Extracellular solute-binding protein</fullName>
    </submittedName>
</protein>
<dbReference type="RefSeq" id="WP_213536435.1">
    <property type="nucleotide sequence ID" value="NZ_BOVQ01000006.1"/>
</dbReference>
<evidence type="ECO:0000313" key="5">
    <source>
        <dbReference type="EMBL" id="MFC4653260.1"/>
    </source>
</evidence>
<evidence type="ECO:0000256" key="1">
    <source>
        <dbReference type="ARBA" id="ARBA00008520"/>
    </source>
</evidence>
<accession>A0ABV9JIN0</accession>
<feature type="chain" id="PRO_5047028558" evidence="4">
    <location>
        <begin position="22"/>
        <end position="429"/>
    </location>
</feature>
<keyword evidence="2" id="KW-0813">Transport</keyword>
<dbReference type="PROSITE" id="PS51257">
    <property type="entry name" value="PROKAR_LIPOPROTEIN"/>
    <property type="match status" value="1"/>
</dbReference>
<evidence type="ECO:0000256" key="2">
    <source>
        <dbReference type="ARBA" id="ARBA00022448"/>
    </source>
</evidence>
<dbReference type="SUPFAM" id="SSF53850">
    <property type="entry name" value="Periplasmic binding protein-like II"/>
    <property type="match status" value="1"/>
</dbReference>
<dbReference type="PANTHER" id="PTHR30061:SF50">
    <property type="entry name" value="MALTOSE_MALTODEXTRIN-BINDING PERIPLASMIC PROTEIN"/>
    <property type="match status" value="1"/>
</dbReference>
<proteinExistence type="inferred from homology"/>
<dbReference type="Proteomes" id="UP001595987">
    <property type="component" value="Unassembled WGS sequence"/>
</dbReference>
<feature type="signal peptide" evidence="4">
    <location>
        <begin position="1"/>
        <end position="21"/>
    </location>
</feature>
<organism evidence="5 6">
    <name type="scientific">Lactococcus nasutitermitis</name>
    <dbReference type="NCBI Taxonomy" id="1652957"/>
    <lineage>
        <taxon>Bacteria</taxon>
        <taxon>Bacillati</taxon>
        <taxon>Bacillota</taxon>
        <taxon>Bacilli</taxon>
        <taxon>Lactobacillales</taxon>
        <taxon>Streptococcaceae</taxon>
        <taxon>Lactococcus</taxon>
    </lineage>
</organism>